<feature type="region of interest" description="Disordered" evidence="6">
    <location>
        <begin position="1016"/>
        <end position="1144"/>
    </location>
</feature>
<feature type="coiled-coil region" evidence="5">
    <location>
        <begin position="1155"/>
        <end position="1182"/>
    </location>
</feature>
<dbReference type="FunFam" id="6.10.250.3410:FF:000001">
    <property type="entry name" value="Protein DBF4 homolog A"/>
    <property type="match status" value="1"/>
</dbReference>
<comment type="caution">
    <text evidence="8">The sequence shown here is derived from an EMBL/GenBank/DDBJ whole genome shotgun (WGS) entry which is preliminary data.</text>
</comment>
<feature type="compositionally biased region" description="Polar residues" evidence="6">
    <location>
        <begin position="1106"/>
        <end position="1118"/>
    </location>
</feature>
<proteinExistence type="predicted"/>
<dbReference type="InterPro" id="IPR036420">
    <property type="entry name" value="BRCT_dom_sf"/>
</dbReference>
<dbReference type="Proteomes" id="UP000738325">
    <property type="component" value="Unassembled WGS sequence"/>
</dbReference>
<dbReference type="InterPro" id="IPR051590">
    <property type="entry name" value="Replication_Regulatory_Kinase"/>
</dbReference>
<feature type="region of interest" description="Disordered" evidence="6">
    <location>
        <begin position="703"/>
        <end position="811"/>
    </location>
</feature>
<evidence type="ECO:0000256" key="5">
    <source>
        <dbReference type="SAM" id="Coils"/>
    </source>
</evidence>
<gene>
    <name evidence="8" type="ORF">BGZ99_008524</name>
</gene>
<dbReference type="Pfam" id="PF08630">
    <property type="entry name" value="Dfp1_Him1_M"/>
    <property type="match status" value="1"/>
</dbReference>
<feature type="compositionally biased region" description="Low complexity" evidence="6">
    <location>
        <begin position="1040"/>
        <end position="1055"/>
    </location>
</feature>
<evidence type="ECO:0000256" key="3">
    <source>
        <dbReference type="ARBA" id="ARBA00022833"/>
    </source>
</evidence>
<dbReference type="GO" id="GO:0043539">
    <property type="term" value="F:protein serine/threonine kinase activator activity"/>
    <property type="evidence" value="ECO:0007669"/>
    <property type="project" value="TreeGrafter"/>
</dbReference>
<feature type="region of interest" description="Disordered" evidence="6">
    <location>
        <begin position="91"/>
        <end position="131"/>
    </location>
</feature>
<dbReference type="Gene3D" id="6.10.250.3410">
    <property type="entry name" value="DBF zinc finger"/>
    <property type="match status" value="1"/>
</dbReference>
<keyword evidence="1" id="KW-0479">Metal-binding</keyword>
<keyword evidence="3" id="KW-0862">Zinc</keyword>
<dbReference type="GO" id="GO:0010571">
    <property type="term" value="P:positive regulation of nuclear cell cycle DNA replication"/>
    <property type="evidence" value="ECO:0007669"/>
    <property type="project" value="TreeGrafter"/>
</dbReference>
<dbReference type="GO" id="GO:1901987">
    <property type="term" value="P:regulation of cell cycle phase transition"/>
    <property type="evidence" value="ECO:0007669"/>
    <property type="project" value="TreeGrafter"/>
</dbReference>
<evidence type="ECO:0000313" key="8">
    <source>
        <dbReference type="EMBL" id="KAG0313876.1"/>
    </source>
</evidence>
<dbReference type="EMBL" id="JAAAIP010000665">
    <property type="protein sequence ID" value="KAG0313876.1"/>
    <property type="molecule type" value="Genomic_DNA"/>
</dbReference>
<dbReference type="GO" id="GO:0031431">
    <property type="term" value="C:Dbf4-dependent protein kinase complex"/>
    <property type="evidence" value="ECO:0007669"/>
    <property type="project" value="TreeGrafter"/>
</dbReference>
<feature type="region of interest" description="Disordered" evidence="6">
    <location>
        <begin position="405"/>
        <end position="437"/>
    </location>
</feature>
<sequence length="1327" mass="146131">MTERASNPVLSRGPLQDSKGQVDNLLHHSGPWNPGATQGTPASLTSKIGQENALPQSRTSLSSATLHSKTLVASLATAGDDKDHRHRIALLQKPASGSNVLSAKSQRATNHPLASAPQKLKSTGPAPTPALASATNLKREQAVPLSTPGEGAVGQTAPQTRLGNTRPVYGSPAWIEGMTAMLPKFRFYFDNIEPNTVVKLSKTLVVYGSTIAKFFSNDVTHVVTTSTIPNKDVVARSKSNSDKNQGSSQNSTASRASAKLTLKPTSLPLVPSAEDSILVKAMGFGIKIWSLERLTNLLTPLFFEPIANSKDQNLQELLRNEKNHGLATTQVDESQRSEYYIFKNPYLLVEDAMEHYRTIIAYEYTAPPSSKSHRPCPWPKIHLYPSSKSPFVPDPSRYNNKQVENTKADMKQELKDDKVQEQRPQEMGPKAGLHRSPSASALVSGIANSVTSKIIPANTAIGKAQGLHSLQHQGRVLEQLEKRVLNATMADVGRAPTPASDTKKNEFARPAEVIKTTIGMNSTIPGAKEPLADVDAIEPAAEIEPPLDPMGVELVPVPPEMRPEDPVRQNGQDITHTTAAAKSVSKISQPRVFTTAGYCENCWELYKDFEQHIATPEHRRYAHDATKFERLDKLLYQLRRKSKTISTVAECPPSSEGRVEGTPTKDEIVALNDDRVSKEIAGVEGKLGSKTLTDQQEPSLSMPLLSGKRAAPAGQVIDNDGNDNPQQNEEAVATTPADERQPEIETQEALVPVKTQHTQAQDQEKEQVHIADDKEEAEDEDDLSSEMSRLGVSQTGEEHDDDAVPAEKDTRHTAKIARTNTSAIETTSTIDDQGSVDATTDRTFYLRMPLSDKVSTSEANAHSLIRTDITQPDDRFLDQSVADSQAFDTATPIQLALSMSSVCADSTEPVFSALADKDEFVLEGSSEGDKEFEDAVALLKSPSAGRGAFAKSQRGNMKRDLGFLSTTQPTSMHSLKRKLEKIQAEERAAKASGGKTLNAPRPMVYDDELAMRLLSRSHRQVQQQQQQQHSRSPLRPISWSQAPPSMSSALSSPLQFDLPSGHPSMPTPFQSSRLGNVTMGGTPVFQSLQWEQEQQPRRHHLQQQPDHSQYYGTSNSIAGASLGHGYPQTSPFHSRERHHHGTHISRDSVYLSGQASEFQQQQQQQQQQLQQLQLQQQQQQQYHSLDYEFIDTNFEFTASLMMDPPTITDRHQHQYHQQLPTSPTDPISPGLRSMLDPTTFSSPSRAMGTGGGHPRTLFQYPTTSPTRSSRAELQFPVMSSAEQEQERCYYHHRGDQLPVPVGQKKLRSDTSLKEFEEYGPDCMVFFE</sequence>
<evidence type="ECO:0000256" key="6">
    <source>
        <dbReference type="SAM" id="MobiDB-lite"/>
    </source>
</evidence>
<feature type="compositionally biased region" description="Low complexity" evidence="6">
    <location>
        <begin position="1020"/>
        <end position="1031"/>
    </location>
</feature>
<dbReference type="GO" id="GO:0003676">
    <property type="term" value="F:nucleic acid binding"/>
    <property type="evidence" value="ECO:0007669"/>
    <property type="project" value="InterPro"/>
</dbReference>
<accession>A0A9P6UPB3</accession>
<dbReference type="Pfam" id="PF07535">
    <property type="entry name" value="zf-DBF"/>
    <property type="match status" value="1"/>
</dbReference>
<evidence type="ECO:0000256" key="2">
    <source>
        <dbReference type="ARBA" id="ARBA00022771"/>
    </source>
</evidence>
<feature type="region of interest" description="Disordered" evidence="6">
    <location>
        <begin position="145"/>
        <end position="165"/>
    </location>
</feature>
<organism evidence="8 9">
    <name type="scientific">Dissophora globulifera</name>
    <dbReference type="NCBI Taxonomy" id="979702"/>
    <lineage>
        <taxon>Eukaryota</taxon>
        <taxon>Fungi</taxon>
        <taxon>Fungi incertae sedis</taxon>
        <taxon>Mucoromycota</taxon>
        <taxon>Mortierellomycotina</taxon>
        <taxon>Mortierellomycetes</taxon>
        <taxon>Mortierellales</taxon>
        <taxon>Mortierellaceae</taxon>
        <taxon>Dissophora</taxon>
    </lineage>
</organism>
<evidence type="ECO:0000259" key="7">
    <source>
        <dbReference type="PROSITE" id="PS51265"/>
    </source>
</evidence>
<dbReference type="PANTHER" id="PTHR15375:SF26">
    <property type="entry name" value="PROTEIN CHIFFON"/>
    <property type="match status" value="1"/>
</dbReference>
<keyword evidence="9" id="KW-1185">Reference proteome</keyword>
<dbReference type="PROSITE" id="PS51265">
    <property type="entry name" value="ZF_DBF4"/>
    <property type="match status" value="1"/>
</dbReference>
<feature type="domain" description="DBF4-type" evidence="7">
    <location>
        <begin position="592"/>
        <end position="641"/>
    </location>
</feature>
<name>A0A9P6UPB3_9FUNG</name>
<feature type="compositionally biased region" description="Basic and acidic residues" evidence="6">
    <location>
        <begin position="762"/>
        <end position="772"/>
    </location>
</feature>
<keyword evidence="2 4" id="KW-0863">Zinc-finger</keyword>
<dbReference type="GO" id="GO:0008270">
    <property type="term" value="F:zinc ion binding"/>
    <property type="evidence" value="ECO:0007669"/>
    <property type="project" value="UniProtKB-KW"/>
</dbReference>
<keyword evidence="5" id="KW-0175">Coiled coil</keyword>
<feature type="region of interest" description="Disordered" evidence="6">
    <location>
        <begin position="234"/>
        <end position="257"/>
    </location>
</feature>
<feature type="region of interest" description="Disordered" evidence="6">
    <location>
        <begin position="1"/>
        <end position="43"/>
    </location>
</feature>
<dbReference type="Gene3D" id="3.40.50.10190">
    <property type="entry name" value="BRCT domain"/>
    <property type="match status" value="1"/>
</dbReference>
<dbReference type="InterPro" id="IPR038545">
    <property type="entry name" value="Znf_DBF_sf"/>
</dbReference>
<dbReference type="SMART" id="SM00586">
    <property type="entry name" value="ZnF_DBF"/>
    <property type="match status" value="1"/>
</dbReference>
<dbReference type="OrthoDB" id="21380at2759"/>
<dbReference type="InterPro" id="IPR013939">
    <property type="entry name" value="Regulatory_Dfp1/Him1"/>
</dbReference>
<protein>
    <recommendedName>
        <fullName evidence="7">DBF4-type domain-containing protein</fullName>
    </recommendedName>
</protein>
<dbReference type="InterPro" id="IPR006572">
    <property type="entry name" value="Znf_DBF"/>
</dbReference>
<evidence type="ECO:0000256" key="4">
    <source>
        <dbReference type="PROSITE-ProRule" id="PRU00600"/>
    </source>
</evidence>
<feature type="compositionally biased region" description="Polar residues" evidence="6">
    <location>
        <begin position="95"/>
        <end position="109"/>
    </location>
</feature>
<feature type="compositionally biased region" description="Polar residues" evidence="6">
    <location>
        <begin position="242"/>
        <end position="255"/>
    </location>
</feature>
<reference evidence="8" key="1">
    <citation type="journal article" date="2020" name="Fungal Divers.">
        <title>Resolving the Mortierellaceae phylogeny through synthesis of multi-gene phylogenetics and phylogenomics.</title>
        <authorList>
            <person name="Vandepol N."/>
            <person name="Liber J."/>
            <person name="Desiro A."/>
            <person name="Na H."/>
            <person name="Kennedy M."/>
            <person name="Barry K."/>
            <person name="Grigoriev I.V."/>
            <person name="Miller A.N."/>
            <person name="O'Donnell K."/>
            <person name="Stajich J.E."/>
            <person name="Bonito G."/>
        </authorList>
    </citation>
    <scope>NUCLEOTIDE SEQUENCE</scope>
    <source>
        <strain evidence="8">REB-010B</strain>
    </source>
</reference>
<evidence type="ECO:0000256" key="1">
    <source>
        <dbReference type="ARBA" id="ARBA00022723"/>
    </source>
</evidence>
<dbReference type="PANTHER" id="PTHR15375">
    <property type="entry name" value="ACTIVATOR OF S-PHASE KINASE-RELATED"/>
    <property type="match status" value="1"/>
</dbReference>
<feature type="compositionally biased region" description="Acidic residues" evidence="6">
    <location>
        <begin position="773"/>
        <end position="784"/>
    </location>
</feature>
<feature type="compositionally biased region" description="Basic and acidic residues" evidence="6">
    <location>
        <begin position="405"/>
        <end position="424"/>
    </location>
</feature>
<evidence type="ECO:0000313" key="9">
    <source>
        <dbReference type="Proteomes" id="UP000738325"/>
    </source>
</evidence>